<sequence>MNVFLEAQHLGLDLPIFTQEQRNVKATVGLFLRSAFQPPKRELRTTLDDVSFRLEPGDRVGVVGRNGAGKSTLLKVLVGAYPPSRGGLEVNGSRQALLNLALGFNQEATVVENIMLRGIAMGLRPAQAAAVIDEVLDFSELGEKAGHRLRTLSSGQRMRLGFALATAVQHEILIMDEWIGTGDASFVDKAKNRIRSRVDNAQIVVLASHNFSLLRSVCNKAMLLEGGKLLALGDVDEVLKGYDELLHMPHGDASPAVQAMV</sequence>
<dbReference type="InterPro" id="IPR027417">
    <property type="entry name" value="P-loop_NTPase"/>
</dbReference>
<feature type="domain" description="ABC transporter" evidence="5">
    <location>
        <begin position="30"/>
        <end position="251"/>
    </location>
</feature>
<dbReference type="PANTHER" id="PTHR46743">
    <property type="entry name" value="TEICHOIC ACIDS EXPORT ATP-BINDING PROTEIN TAGH"/>
    <property type="match status" value="1"/>
</dbReference>
<dbReference type="CDD" id="cd03220">
    <property type="entry name" value="ABC_KpsT_Wzt"/>
    <property type="match status" value="1"/>
</dbReference>
<evidence type="ECO:0000256" key="3">
    <source>
        <dbReference type="ARBA" id="ARBA00022741"/>
    </source>
</evidence>
<reference evidence="7" key="1">
    <citation type="journal article" date="2019" name="Int. J. Syst. Evol. Microbiol.">
        <title>The Global Catalogue of Microorganisms (GCM) 10K type strain sequencing project: providing services to taxonomists for standard genome sequencing and annotation.</title>
        <authorList>
            <consortium name="The Broad Institute Genomics Platform"/>
            <consortium name="The Broad Institute Genome Sequencing Center for Infectious Disease"/>
            <person name="Wu L."/>
            <person name="Ma J."/>
        </authorList>
    </citation>
    <scope>NUCLEOTIDE SEQUENCE [LARGE SCALE GENOMIC DNA]</scope>
    <source>
        <strain evidence="7">KCTC 42875</strain>
    </source>
</reference>
<dbReference type="SUPFAM" id="SSF52540">
    <property type="entry name" value="P-loop containing nucleoside triphosphate hydrolases"/>
    <property type="match status" value="1"/>
</dbReference>
<dbReference type="InterPro" id="IPR003439">
    <property type="entry name" value="ABC_transporter-like_ATP-bd"/>
</dbReference>
<dbReference type="Gene3D" id="3.40.50.300">
    <property type="entry name" value="P-loop containing nucleotide triphosphate hydrolases"/>
    <property type="match status" value="1"/>
</dbReference>
<evidence type="ECO:0000259" key="5">
    <source>
        <dbReference type="PROSITE" id="PS50893"/>
    </source>
</evidence>
<dbReference type="SMART" id="SM00382">
    <property type="entry name" value="AAA"/>
    <property type="match status" value="1"/>
</dbReference>
<evidence type="ECO:0000256" key="1">
    <source>
        <dbReference type="ARBA" id="ARBA00005417"/>
    </source>
</evidence>
<keyword evidence="2" id="KW-0813">Transport</keyword>
<dbReference type="PANTHER" id="PTHR46743:SF2">
    <property type="entry name" value="TEICHOIC ACIDS EXPORT ATP-BINDING PROTEIN TAGH"/>
    <property type="match status" value="1"/>
</dbReference>
<dbReference type="PROSITE" id="PS50893">
    <property type="entry name" value="ABC_TRANSPORTER_2"/>
    <property type="match status" value="1"/>
</dbReference>
<dbReference type="Proteomes" id="UP001595740">
    <property type="component" value="Unassembled WGS sequence"/>
</dbReference>
<protein>
    <submittedName>
        <fullName evidence="6">ABC transporter ATP-binding protein</fullName>
    </submittedName>
</protein>
<evidence type="ECO:0000313" key="7">
    <source>
        <dbReference type="Proteomes" id="UP001595740"/>
    </source>
</evidence>
<dbReference type="InterPro" id="IPR003593">
    <property type="entry name" value="AAA+_ATPase"/>
</dbReference>
<dbReference type="InterPro" id="IPR015860">
    <property type="entry name" value="ABC_transpr_TagH-like"/>
</dbReference>
<gene>
    <name evidence="6" type="ORF">ACFOLC_10675</name>
</gene>
<keyword evidence="7" id="KW-1185">Reference proteome</keyword>
<keyword evidence="3" id="KW-0547">Nucleotide-binding</keyword>
<comment type="caution">
    <text evidence="6">The sequence shown here is derived from an EMBL/GenBank/DDBJ whole genome shotgun (WGS) entry which is preliminary data.</text>
</comment>
<dbReference type="EMBL" id="JBHRXK010000004">
    <property type="protein sequence ID" value="MFC3551472.1"/>
    <property type="molecule type" value="Genomic_DNA"/>
</dbReference>
<dbReference type="GO" id="GO:0005524">
    <property type="term" value="F:ATP binding"/>
    <property type="evidence" value="ECO:0007669"/>
    <property type="project" value="UniProtKB-KW"/>
</dbReference>
<keyword evidence="4 6" id="KW-0067">ATP-binding</keyword>
<dbReference type="RefSeq" id="WP_386759237.1">
    <property type="nucleotide sequence ID" value="NZ_JBHRXK010000004.1"/>
</dbReference>
<evidence type="ECO:0000313" key="6">
    <source>
        <dbReference type="EMBL" id="MFC3551472.1"/>
    </source>
</evidence>
<evidence type="ECO:0000256" key="2">
    <source>
        <dbReference type="ARBA" id="ARBA00022448"/>
    </source>
</evidence>
<comment type="similarity">
    <text evidence="1">Belongs to the ABC transporter superfamily.</text>
</comment>
<organism evidence="6 7">
    <name type="scientific">Lysobacter cavernae</name>
    <dbReference type="NCBI Taxonomy" id="1685901"/>
    <lineage>
        <taxon>Bacteria</taxon>
        <taxon>Pseudomonadati</taxon>
        <taxon>Pseudomonadota</taxon>
        <taxon>Gammaproteobacteria</taxon>
        <taxon>Lysobacterales</taxon>
        <taxon>Lysobacteraceae</taxon>
        <taxon>Lysobacter</taxon>
    </lineage>
</organism>
<name>A0ABV7RRY0_9GAMM</name>
<dbReference type="InterPro" id="IPR050683">
    <property type="entry name" value="Bact_Polysacc_Export_ATP-bd"/>
</dbReference>
<dbReference type="Pfam" id="PF00005">
    <property type="entry name" value="ABC_tran"/>
    <property type="match status" value="1"/>
</dbReference>
<evidence type="ECO:0000256" key="4">
    <source>
        <dbReference type="ARBA" id="ARBA00022840"/>
    </source>
</evidence>
<dbReference type="PROSITE" id="PS00211">
    <property type="entry name" value="ABC_TRANSPORTER_1"/>
    <property type="match status" value="1"/>
</dbReference>
<proteinExistence type="inferred from homology"/>
<dbReference type="InterPro" id="IPR017871">
    <property type="entry name" value="ABC_transporter-like_CS"/>
</dbReference>
<accession>A0ABV7RRY0</accession>